<protein>
    <submittedName>
        <fullName evidence="1">Uncharacterized protein</fullName>
    </submittedName>
</protein>
<evidence type="ECO:0000313" key="1">
    <source>
        <dbReference type="EMBL" id="ABK77756.1"/>
    </source>
</evidence>
<reference evidence="1 2" key="1">
    <citation type="journal article" date="2006" name="Proc. Natl. Acad. Sci. U.S.A.">
        <title>Genomic analysis of the uncultivated marine crenarchaeote Cenarchaeum symbiosum.</title>
        <authorList>
            <person name="Hallam S.J."/>
            <person name="Konstantinidis K.T."/>
            <person name="Putnam N."/>
            <person name="Schleper C."/>
            <person name="Watanabe Y."/>
            <person name="Sugahara J."/>
            <person name="Preston C."/>
            <person name="de la Torre J."/>
            <person name="Richardson P.M."/>
            <person name="DeLong E.F."/>
        </authorList>
    </citation>
    <scope>NUCLEOTIDE SEQUENCE [LARGE SCALE GENOMIC DNA]</scope>
    <source>
        <strain evidence="2">A</strain>
    </source>
</reference>
<evidence type="ECO:0000313" key="2">
    <source>
        <dbReference type="Proteomes" id="UP000000758"/>
    </source>
</evidence>
<accession>A0RWN9</accession>
<dbReference type="EnsemblBacteria" id="ABK77756">
    <property type="protein sequence ID" value="ABK77756"/>
    <property type="gene ID" value="CENSYa_1127"/>
</dbReference>
<dbReference type="AlphaFoldDB" id="A0RWN9"/>
<sequence length="119" mass="12526">MVDVSCAHLRGIFTSSGNVFGGTKWIKKPIRGNTPRTACQVVSYTGAELVITASSANGITPDMTPATMPSLAIVGSLFRTFAYMTSPPIAPSGPTSNPGTMGSRYHDFDSLFLVSINPL</sequence>
<dbReference type="KEGG" id="csy:CENSYa_1127"/>
<dbReference type="Proteomes" id="UP000000758">
    <property type="component" value="Chromosome"/>
</dbReference>
<dbReference type="HOGENOM" id="CLU_2055963_0_0_2"/>
<dbReference type="EMBL" id="DP000238">
    <property type="protein sequence ID" value="ABK77756.1"/>
    <property type="molecule type" value="Genomic_DNA"/>
</dbReference>
<organism evidence="1 2">
    <name type="scientific">Cenarchaeum symbiosum (strain A)</name>
    <dbReference type="NCBI Taxonomy" id="414004"/>
    <lineage>
        <taxon>Archaea</taxon>
        <taxon>Nitrososphaerota</taxon>
        <taxon>Candidatus Cenarchaeales</taxon>
        <taxon>Candidatus Cenarchaeaceae</taxon>
        <taxon>Candidatus Cenarchaeum</taxon>
    </lineage>
</organism>
<keyword evidence="2" id="KW-1185">Reference proteome</keyword>
<proteinExistence type="predicted"/>
<gene>
    <name evidence="1" type="ordered locus">CENSYa_1127</name>
</gene>
<name>A0RWN9_CENSY</name>